<evidence type="ECO:0000259" key="1">
    <source>
        <dbReference type="Pfam" id="PF18557"/>
    </source>
</evidence>
<evidence type="ECO:0000313" key="2">
    <source>
        <dbReference type="EMBL" id="KKK47793.1"/>
    </source>
</evidence>
<dbReference type="EMBL" id="LAZR01069391">
    <property type="protein sequence ID" value="KKK47793.1"/>
    <property type="molecule type" value="Genomic_DNA"/>
</dbReference>
<accession>A0A0F8VTU3</accession>
<dbReference type="Pfam" id="PF18557">
    <property type="entry name" value="NepR"/>
    <property type="match status" value="1"/>
</dbReference>
<comment type="caution">
    <text evidence="2">The sequence shown here is derived from an EMBL/GenBank/DDBJ whole genome shotgun (WGS) entry which is preliminary data.</text>
</comment>
<dbReference type="InterPro" id="IPR041649">
    <property type="entry name" value="NepR"/>
</dbReference>
<sequence>MPEVMLVNSGNKDERERVIDDNLKRVFDETLDEGIPDRFKDLLQKLKQQDSEKGTS</sequence>
<feature type="domain" description="Anti-sigma factor NepR" evidence="1">
    <location>
        <begin position="17"/>
        <end position="50"/>
    </location>
</feature>
<reference evidence="2" key="1">
    <citation type="journal article" date="2015" name="Nature">
        <title>Complex archaea that bridge the gap between prokaryotes and eukaryotes.</title>
        <authorList>
            <person name="Spang A."/>
            <person name="Saw J.H."/>
            <person name="Jorgensen S.L."/>
            <person name="Zaremba-Niedzwiedzka K."/>
            <person name="Martijn J."/>
            <person name="Lind A.E."/>
            <person name="van Eijk R."/>
            <person name="Schleper C."/>
            <person name="Guy L."/>
            <person name="Ettema T.J."/>
        </authorList>
    </citation>
    <scope>NUCLEOTIDE SEQUENCE</scope>
</reference>
<gene>
    <name evidence="2" type="ORF">LCGC14_3151600</name>
</gene>
<proteinExistence type="predicted"/>
<organism evidence="2">
    <name type="scientific">marine sediment metagenome</name>
    <dbReference type="NCBI Taxonomy" id="412755"/>
    <lineage>
        <taxon>unclassified sequences</taxon>
        <taxon>metagenomes</taxon>
        <taxon>ecological metagenomes</taxon>
    </lineage>
</organism>
<dbReference type="AlphaFoldDB" id="A0A0F8VTU3"/>
<name>A0A0F8VTU3_9ZZZZ</name>
<protein>
    <recommendedName>
        <fullName evidence="1">Anti-sigma factor NepR domain-containing protein</fullName>
    </recommendedName>
</protein>